<evidence type="ECO:0000256" key="4">
    <source>
        <dbReference type="RuleBase" id="RU367086"/>
    </source>
</evidence>
<gene>
    <name evidence="6" type="primary">PmlGA01_100030800</name>
    <name evidence="6" type="ORF">PMLGA01_100030800</name>
</gene>
<feature type="domain" description="Brix" evidence="5">
    <location>
        <begin position="39"/>
        <end position="314"/>
    </location>
</feature>
<dbReference type="SMART" id="SM00879">
    <property type="entry name" value="Brix"/>
    <property type="match status" value="1"/>
</dbReference>
<dbReference type="AlphaFoldDB" id="A0A1C3KE08"/>
<keyword evidence="3 4" id="KW-0539">Nucleus</keyword>
<dbReference type="GO" id="GO:0000027">
    <property type="term" value="P:ribosomal large subunit assembly"/>
    <property type="evidence" value="ECO:0007669"/>
    <property type="project" value="InterPro"/>
</dbReference>
<dbReference type="GO" id="GO:0000463">
    <property type="term" value="P:maturation of LSU-rRNA from tricistronic rRNA transcript (SSU-rRNA, 5.8S rRNA, LSU-rRNA)"/>
    <property type="evidence" value="ECO:0007669"/>
    <property type="project" value="TreeGrafter"/>
</dbReference>
<dbReference type="Pfam" id="PF04427">
    <property type="entry name" value="Brix"/>
    <property type="match status" value="1"/>
</dbReference>
<evidence type="ECO:0000259" key="5">
    <source>
        <dbReference type="PROSITE" id="PS50833"/>
    </source>
</evidence>
<dbReference type="GO" id="GO:0005730">
    <property type="term" value="C:nucleolus"/>
    <property type="evidence" value="ECO:0007669"/>
    <property type="project" value="UniProtKB-SubCell"/>
</dbReference>
<evidence type="ECO:0000256" key="2">
    <source>
        <dbReference type="ARBA" id="ARBA00010782"/>
    </source>
</evidence>
<dbReference type="PANTHER" id="PTHR12728:SF0">
    <property type="entry name" value="RIBOSOME PRODUCTION FACTOR 2 HOMOLOG"/>
    <property type="match status" value="1"/>
</dbReference>
<accession>A0A1C3KE08</accession>
<dbReference type="Proteomes" id="UP000219799">
    <property type="component" value="Chromosome 10"/>
</dbReference>
<comment type="subcellular location">
    <subcellularLocation>
        <location evidence="1 4">Nucleus</location>
        <location evidence="1 4">Nucleolus</location>
    </subcellularLocation>
</comment>
<evidence type="ECO:0000313" key="7">
    <source>
        <dbReference type="Proteomes" id="UP000219799"/>
    </source>
</evidence>
<organism evidence="6 7">
    <name type="scientific">Plasmodium malariae</name>
    <dbReference type="NCBI Taxonomy" id="5858"/>
    <lineage>
        <taxon>Eukaryota</taxon>
        <taxon>Sar</taxon>
        <taxon>Alveolata</taxon>
        <taxon>Apicomplexa</taxon>
        <taxon>Aconoidasida</taxon>
        <taxon>Haemosporida</taxon>
        <taxon>Plasmodiidae</taxon>
        <taxon>Plasmodium</taxon>
        <taxon>Plasmodium (Plasmodium)</taxon>
    </lineage>
</organism>
<dbReference type="GO" id="GO:0019843">
    <property type="term" value="F:rRNA binding"/>
    <property type="evidence" value="ECO:0007669"/>
    <property type="project" value="UniProtKB-UniRule"/>
</dbReference>
<protein>
    <recommendedName>
        <fullName evidence="4">Ribosome production factor 2 homolog</fullName>
    </recommendedName>
    <alternativeName>
        <fullName evidence="4">Ribosome biogenesis protein RPF2 homolog</fullName>
    </alternativeName>
</protein>
<evidence type="ECO:0000256" key="3">
    <source>
        <dbReference type="ARBA" id="ARBA00023242"/>
    </source>
</evidence>
<dbReference type="EMBL" id="LT594498">
    <property type="protein sequence ID" value="SBT71827.1"/>
    <property type="molecule type" value="Genomic_DNA"/>
</dbReference>
<dbReference type="PANTHER" id="PTHR12728">
    <property type="entry name" value="BRIX DOMAIN CONTAINING PROTEIN"/>
    <property type="match status" value="1"/>
</dbReference>
<evidence type="ECO:0000313" key="6">
    <source>
        <dbReference type="EMBL" id="SBT71827.1"/>
    </source>
</evidence>
<name>A0A1C3KE08_PLAMA</name>
<evidence type="ECO:0000256" key="1">
    <source>
        <dbReference type="ARBA" id="ARBA00004604"/>
    </source>
</evidence>
<sequence>MYDESKEDIIDRIRGEKAKTRKGNVILKKREGEFHEGSKNCLFISSNKRTELLKNFMQDIYILRKPLTCYMPKLHQNLSNLLDKIDSLVDICIYNSCSFFFCIFSTKKNPSRFILGRLYNKNILDYYVFSLVSFIPFHIFPLSKEIISDTKPIVLIQGSYFDQTDVTKYLKNILFDFFKHRNVDSFTRNSIQRLIVLTAYERIVSIDNNCVNGASNTSRVDSGKNANKLGSDNVSSSVSIKGAYTDNVGNNNVGGKSNRSYRAVDGKNKYVISFRQYLLRKGVLSQTDKDMPELEEIGPRFEFTLENYKIPDYHLFQEAIKKADIPKKNKIKKVKVDEFGNSIKRVYVQKQNFTKLHTKHTKILKKANKVNSKKGKHE</sequence>
<dbReference type="PROSITE" id="PS50833">
    <property type="entry name" value="BRIX"/>
    <property type="match status" value="1"/>
</dbReference>
<dbReference type="InterPro" id="IPR007109">
    <property type="entry name" value="Brix"/>
</dbReference>
<dbReference type="VEuPathDB" id="PlasmoDB:PmUG01_10039600"/>
<comment type="similarity">
    <text evidence="2 4">Belongs to the RPF2 family.</text>
</comment>
<proteinExistence type="inferred from homology"/>
<dbReference type="InterPro" id="IPR039770">
    <property type="entry name" value="Rpf2"/>
</dbReference>
<reference evidence="6 7" key="1">
    <citation type="submission" date="2016-06" db="EMBL/GenBank/DDBJ databases">
        <authorList>
            <consortium name="Pathogen Informatics"/>
        </authorList>
    </citation>
    <scope>NUCLEOTIDE SEQUENCE [LARGE SCALE GENOMIC DNA]</scope>
    <source>
        <strain evidence="6">PmlGA01</strain>
    </source>
</reference>